<keyword evidence="4 7" id="KW-0812">Transmembrane</keyword>
<geneLocation type="plasmid" evidence="10">
    <name>pp97_a</name>
</geneLocation>
<name>A0A1L3IAG0_9RHOB</name>
<gene>
    <name evidence="9" type="ORF">PhaeoP97_03672</name>
</gene>
<evidence type="ECO:0000256" key="7">
    <source>
        <dbReference type="RuleBase" id="RU365041"/>
    </source>
</evidence>
<sequence length="159" mass="16724">MPEWLSGIGFEFEQGDWFLRLVLALAAGAILGIDREVRKRRIGVRTYMMVSLGSAIFTILSVEMAQDMTDAGLSADPTRVIQGLIGGLGFLGAGAIIQGDKRVGGMATAASLWLSGALGLAAGMGYGVFAIVCAILAAVLLAVSRIMEHRGADDRPDLR</sequence>
<feature type="transmembrane region" description="Helical" evidence="7">
    <location>
        <begin position="128"/>
        <end position="147"/>
    </location>
</feature>
<evidence type="ECO:0000256" key="2">
    <source>
        <dbReference type="ARBA" id="ARBA00009298"/>
    </source>
</evidence>
<evidence type="ECO:0000256" key="6">
    <source>
        <dbReference type="ARBA" id="ARBA00023136"/>
    </source>
</evidence>
<comment type="similarity">
    <text evidence="2 7">Belongs to the MgtC/SapB family.</text>
</comment>
<evidence type="ECO:0000313" key="9">
    <source>
        <dbReference type="EMBL" id="APG49023.1"/>
    </source>
</evidence>
<reference evidence="10" key="1">
    <citation type="submission" date="2016-07" db="EMBL/GenBank/DDBJ databases">
        <title>Phaeobacter portensis sp. nov., a tropodithietic acid producing bacterium isolated from a German harbor.</title>
        <authorList>
            <person name="Freese H.M."/>
            <person name="Bunk B."/>
            <person name="Breider S."/>
            <person name="Brinkhoff T."/>
        </authorList>
    </citation>
    <scope>NUCLEOTIDE SEQUENCE [LARGE SCALE GENOMIC DNA]</scope>
    <source>
        <strain evidence="10">P97</strain>
        <plasmid evidence="10">pp97_a</plasmid>
    </source>
</reference>
<dbReference type="RefSeq" id="WP_072506727.1">
    <property type="nucleotide sequence ID" value="NZ_CP016365.1"/>
</dbReference>
<keyword evidence="10" id="KW-1185">Reference proteome</keyword>
<comment type="subcellular location">
    <subcellularLocation>
        <location evidence="7">Cell inner membrane</location>
        <topology evidence="7">Multi-pass membrane protein</topology>
    </subcellularLocation>
    <subcellularLocation>
        <location evidence="1">Cell membrane</location>
        <topology evidence="1">Multi-pass membrane protein</topology>
    </subcellularLocation>
</comment>
<proteinExistence type="inferred from homology"/>
<evidence type="ECO:0000256" key="5">
    <source>
        <dbReference type="ARBA" id="ARBA00022989"/>
    </source>
</evidence>
<evidence type="ECO:0000259" key="8">
    <source>
        <dbReference type="Pfam" id="PF02308"/>
    </source>
</evidence>
<dbReference type="InterPro" id="IPR049177">
    <property type="entry name" value="MgtC_SapB_SrpB_YhiD_N"/>
</dbReference>
<dbReference type="AlphaFoldDB" id="A0A1L3IAG0"/>
<keyword evidence="3" id="KW-1003">Cell membrane</keyword>
<dbReference type="PANTHER" id="PTHR33778:SF1">
    <property type="entry name" value="MAGNESIUM TRANSPORTER YHID-RELATED"/>
    <property type="match status" value="1"/>
</dbReference>
<dbReference type="InterPro" id="IPR003416">
    <property type="entry name" value="MgtC/SapB/SrpB/YhiD_fam"/>
</dbReference>
<dbReference type="PRINTS" id="PR01837">
    <property type="entry name" value="MGTCSAPBPROT"/>
</dbReference>
<dbReference type="Pfam" id="PF02308">
    <property type="entry name" value="MgtC"/>
    <property type="match status" value="1"/>
</dbReference>
<keyword evidence="7" id="KW-0997">Cell inner membrane</keyword>
<feature type="domain" description="MgtC/SapB/SrpB/YhiD N-terminal" evidence="8">
    <location>
        <begin position="21"/>
        <end position="148"/>
    </location>
</feature>
<dbReference type="Proteomes" id="UP000183859">
    <property type="component" value="Plasmid pP97_a"/>
</dbReference>
<dbReference type="PANTHER" id="PTHR33778">
    <property type="entry name" value="PROTEIN MGTC"/>
    <property type="match status" value="1"/>
</dbReference>
<feature type="transmembrane region" description="Helical" evidence="7">
    <location>
        <begin position="17"/>
        <end position="34"/>
    </location>
</feature>
<evidence type="ECO:0000256" key="3">
    <source>
        <dbReference type="ARBA" id="ARBA00022475"/>
    </source>
</evidence>
<accession>A0A1L3IAG0</accession>
<organism evidence="9 10">
    <name type="scientific">Phaeobacter porticola</name>
    <dbReference type="NCBI Taxonomy" id="1844006"/>
    <lineage>
        <taxon>Bacteria</taxon>
        <taxon>Pseudomonadati</taxon>
        <taxon>Pseudomonadota</taxon>
        <taxon>Alphaproteobacteria</taxon>
        <taxon>Rhodobacterales</taxon>
        <taxon>Roseobacteraceae</taxon>
        <taxon>Phaeobacter</taxon>
    </lineage>
</organism>
<dbReference type="KEGG" id="php:PhaeoP97_03672"/>
<evidence type="ECO:0000256" key="1">
    <source>
        <dbReference type="ARBA" id="ARBA00004651"/>
    </source>
</evidence>
<feature type="transmembrane region" description="Helical" evidence="7">
    <location>
        <begin position="80"/>
        <end position="97"/>
    </location>
</feature>
<evidence type="ECO:0000256" key="4">
    <source>
        <dbReference type="ARBA" id="ARBA00022692"/>
    </source>
</evidence>
<protein>
    <recommendedName>
        <fullName evidence="7">Protein MgtC</fullName>
    </recommendedName>
</protein>
<keyword evidence="5 7" id="KW-1133">Transmembrane helix</keyword>
<keyword evidence="9" id="KW-0614">Plasmid</keyword>
<keyword evidence="6 7" id="KW-0472">Membrane</keyword>
<dbReference type="GO" id="GO:0005886">
    <property type="term" value="C:plasma membrane"/>
    <property type="evidence" value="ECO:0007669"/>
    <property type="project" value="UniProtKB-SubCell"/>
</dbReference>
<feature type="transmembrane region" description="Helical" evidence="7">
    <location>
        <begin position="46"/>
        <end position="65"/>
    </location>
</feature>
<dbReference type="OrthoDB" id="9811198at2"/>
<dbReference type="EMBL" id="CP016365">
    <property type="protein sequence ID" value="APG49023.1"/>
    <property type="molecule type" value="Genomic_DNA"/>
</dbReference>
<evidence type="ECO:0000313" key="10">
    <source>
        <dbReference type="Proteomes" id="UP000183859"/>
    </source>
</evidence>